<sequence>MFEAAVATGAVAMPLKLPGPDVGTAEQAAPNGAEAALAVMSEEELEDPPVGAMLEDDDAAEAAAVLLVLLLHALALTAMTAEHSRAAAVLLRGENMFSSLIERLSGSC</sequence>
<proteinExistence type="predicted"/>
<keyword evidence="2" id="KW-1185">Reference proteome</keyword>
<reference evidence="1 2" key="1">
    <citation type="journal article" date="2019" name="Int. J. Syst. Evol. Microbiol.">
        <title>The Global Catalogue of Microorganisms (GCM) 10K type strain sequencing project: providing services to taxonomists for standard genome sequencing and annotation.</title>
        <authorList>
            <consortium name="The Broad Institute Genomics Platform"/>
            <consortium name="The Broad Institute Genome Sequencing Center for Infectious Disease"/>
            <person name="Wu L."/>
            <person name="Ma J."/>
        </authorList>
    </citation>
    <scope>NUCLEOTIDE SEQUENCE [LARGE SCALE GENOMIC DNA]</scope>
    <source>
        <strain evidence="1 2">JCM 16013</strain>
    </source>
</reference>
<gene>
    <name evidence="1" type="ORF">GCM10009838_24750</name>
</gene>
<dbReference type="EMBL" id="BAAAQM010000011">
    <property type="protein sequence ID" value="GAA1966134.1"/>
    <property type="molecule type" value="Genomic_DNA"/>
</dbReference>
<protein>
    <submittedName>
        <fullName evidence="1">Uncharacterized protein</fullName>
    </submittedName>
</protein>
<dbReference type="Proteomes" id="UP001499854">
    <property type="component" value="Unassembled WGS sequence"/>
</dbReference>
<accession>A0ABN2RAE4</accession>
<organism evidence="1 2">
    <name type="scientific">Catenulispora subtropica</name>
    <dbReference type="NCBI Taxonomy" id="450798"/>
    <lineage>
        <taxon>Bacteria</taxon>
        <taxon>Bacillati</taxon>
        <taxon>Actinomycetota</taxon>
        <taxon>Actinomycetes</taxon>
        <taxon>Catenulisporales</taxon>
        <taxon>Catenulisporaceae</taxon>
        <taxon>Catenulispora</taxon>
    </lineage>
</organism>
<name>A0ABN2RAE4_9ACTN</name>
<comment type="caution">
    <text evidence="1">The sequence shown here is derived from an EMBL/GenBank/DDBJ whole genome shotgun (WGS) entry which is preliminary data.</text>
</comment>
<evidence type="ECO:0000313" key="1">
    <source>
        <dbReference type="EMBL" id="GAA1966134.1"/>
    </source>
</evidence>
<evidence type="ECO:0000313" key="2">
    <source>
        <dbReference type="Proteomes" id="UP001499854"/>
    </source>
</evidence>